<dbReference type="AlphaFoldDB" id="A0A5C6EAR0"/>
<protein>
    <submittedName>
        <fullName evidence="1">Uncharacterized protein</fullName>
    </submittedName>
</protein>
<proteinExistence type="predicted"/>
<keyword evidence="2" id="KW-1185">Reference proteome</keyword>
<comment type="caution">
    <text evidence="1">The sequence shown here is derived from an EMBL/GenBank/DDBJ whole genome shotgun (WGS) entry which is preliminary data.</text>
</comment>
<evidence type="ECO:0000313" key="2">
    <source>
        <dbReference type="Proteomes" id="UP000315471"/>
    </source>
</evidence>
<sequence length="69" mass="7519">MIAARQIALLVGLLLLMTGMAQAKIHRPRFIGQDSSAKIHRVLDYGAKADGVYENAASPDDSWACKLFC</sequence>
<dbReference type="EMBL" id="SJPY01000002">
    <property type="protein sequence ID" value="TWU44249.1"/>
    <property type="molecule type" value="Genomic_DNA"/>
</dbReference>
<reference evidence="1 2" key="1">
    <citation type="submission" date="2019-02" db="EMBL/GenBank/DDBJ databases">
        <title>Deep-cultivation of Planctomycetes and their phenomic and genomic characterization uncovers novel biology.</title>
        <authorList>
            <person name="Wiegand S."/>
            <person name="Jogler M."/>
            <person name="Boedeker C."/>
            <person name="Pinto D."/>
            <person name="Vollmers J."/>
            <person name="Rivas-Marin E."/>
            <person name="Kohn T."/>
            <person name="Peeters S.H."/>
            <person name="Heuer A."/>
            <person name="Rast P."/>
            <person name="Oberbeckmann S."/>
            <person name="Bunk B."/>
            <person name="Jeske O."/>
            <person name="Meyerdierks A."/>
            <person name="Storesund J.E."/>
            <person name="Kallscheuer N."/>
            <person name="Luecker S."/>
            <person name="Lage O.M."/>
            <person name="Pohl T."/>
            <person name="Merkel B.J."/>
            <person name="Hornburger P."/>
            <person name="Mueller R.-W."/>
            <person name="Bruemmer F."/>
            <person name="Labrenz M."/>
            <person name="Spormann A.M."/>
            <person name="Op Den Camp H."/>
            <person name="Overmann J."/>
            <person name="Amann R."/>
            <person name="Jetten M.S.M."/>
            <person name="Mascher T."/>
            <person name="Medema M.H."/>
            <person name="Devos D.P."/>
            <person name="Kaster A.-K."/>
            <person name="Ovreas L."/>
            <person name="Rohde M."/>
            <person name="Galperin M.Y."/>
            <person name="Jogler C."/>
        </authorList>
    </citation>
    <scope>NUCLEOTIDE SEQUENCE [LARGE SCALE GENOMIC DNA]</scope>
    <source>
        <strain evidence="1 2">Q31b</strain>
    </source>
</reference>
<gene>
    <name evidence="1" type="ORF">Q31b_17850</name>
</gene>
<accession>A0A5C6EAR0</accession>
<dbReference type="Proteomes" id="UP000315471">
    <property type="component" value="Unassembled WGS sequence"/>
</dbReference>
<organism evidence="1 2">
    <name type="scientific">Novipirellula aureliae</name>
    <dbReference type="NCBI Taxonomy" id="2527966"/>
    <lineage>
        <taxon>Bacteria</taxon>
        <taxon>Pseudomonadati</taxon>
        <taxon>Planctomycetota</taxon>
        <taxon>Planctomycetia</taxon>
        <taxon>Pirellulales</taxon>
        <taxon>Pirellulaceae</taxon>
        <taxon>Novipirellula</taxon>
    </lineage>
</organism>
<name>A0A5C6EAR0_9BACT</name>
<evidence type="ECO:0000313" key="1">
    <source>
        <dbReference type="EMBL" id="TWU44249.1"/>
    </source>
</evidence>
<dbReference type="RefSeq" id="WP_146599239.1">
    <property type="nucleotide sequence ID" value="NZ_SJPY01000002.1"/>
</dbReference>